<evidence type="ECO:0000313" key="3">
    <source>
        <dbReference type="Proteomes" id="UP000734854"/>
    </source>
</evidence>
<evidence type="ECO:0000256" key="1">
    <source>
        <dbReference type="SAM" id="MobiDB-lite"/>
    </source>
</evidence>
<name>A0A8J5CXS2_ZINOF</name>
<dbReference type="AlphaFoldDB" id="A0A8J5CXS2"/>
<organism evidence="2 3">
    <name type="scientific">Zingiber officinale</name>
    <name type="common">Ginger</name>
    <name type="synonym">Amomum zingiber</name>
    <dbReference type="NCBI Taxonomy" id="94328"/>
    <lineage>
        <taxon>Eukaryota</taxon>
        <taxon>Viridiplantae</taxon>
        <taxon>Streptophyta</taxon>
        <taxon>Embryophyta</taxon>
        <taxon>Tracheophyta</taxon>
        <taxon>Spermatophyta</taxon>
        <taxon>Magnoliopsida</taxon>
        <taxon>Liliopsida</taxon>
        <taxon>Zingiberales</taxon>
        <taxon>Zingiberaceae</taxon>
        <taxon>Zingiber</taxon>
    </lineage>
</organism>
<sequence>MPSGPRKRRAARRKEKMQSVVTLLPSDDAGQQEDLIPHESTESDCQSPPYSSAPSSPYVESRPSRSSNEWFGSDAVDNVLESSTNNLKEAGFMQEDEQEVALAAKEVSLLPTVTSDAISELFAQSEKDDRNSVEQSSVCVEKIISVQEERNQMTEVVIAVKEVALLSSDAPEAKSDEFTESKNEVKQPSEESIISIQEITTLPEENSQITEVATNVHEKTSGDQGLKGAHVRDVNGVLKQDGEIREACQVAGGGKALPATENKEEEKGKDAAILSRLESAVPVMQHQFRKGVCFVEEVRHERRSAKDGIREGLSSNGLIASEDRC</sequence>
<feature type="compositionally biased region" description="Low complexity" evidence="1">
    <location>
        <begin position="47"/>
        <end position="58"/>
    </location>
</feature>
<protein>
    <submittedName>
        <fullName evidence="2">Uncharacterized protein</fullName>
    </submittedName>
</protein>
<accession>A0A8J5CXS2</accession>
<reference evidence="2 3" key="1">
    <citation type="submission" date="2020-08" db="EMBL/GenBank/DDBJ databases">
        <title>Plant Genome Project.</title>
        <authorList>
            <person name="Zhang R.-G."/>
        </authorList>
    </citation>
    <scope>NUCLEOTIDE SEQUENCE [LARGE SCALE GENOMIC DNA]</scope>
    <source>
        <tissue evidence="2">Rhizome</tissue>
    </source>
</reference>
<keyword evidence="3" id="KW-1185">Reference proteome</keyword>
<evidence type="ECO:0000313" key="2">
    <source>
        <dbReference type="EMBL" id="KAG6474098.1"/>
    </source>
</evidence>
<feature type="compositionally biased region" description="Basic residues" evidence="1">
    <location>
        <begin position="1"/>
        <end position="15"/>
    </location>
</feature>
<comment type="caution">
    <text evidence="2">The sequence shown here is derived from an EMBL/GenBank/DDBJ whole genome shotgun (WGS) entry which is preliminary data.</text>
</comment>
<feature type="compositionally biased region" description="Basic and acidic residues" evidence="1">
    <location>
        <begin position="171"/>
        <end position="189"/>
    </location>
</feature>
<dbReference type="Proteomes" id="UP000734854">
    <property type="component" value="Unassembled WGS sequence"/>
</dbReference>
<feature type="region of interest" description="Disordered" evidence="1">
    <location>
        <begin position="171"/>
        <end position="191"/>
    </location>
</feature>
<gene>
    <name evidence="2" type="ORF">ZIOFF_068022</name>
</gene>
<dbReference type="EMBL" id="JACMSC010000019">
    <property type="protein sequence ID" value="KAG6474098.1"/>
    <property type="molecule type" value="Genomic_DNA"/>
</dbReference>
<proteinExistence type="predicted"/>
<feature type="region of interest" description="Disordered" evidence="1">
    <location>
        <begin position="1"/>
        <end position="71"/>
    </location>
</feature>